<sequence>MIHLKSKIIQYKGNMSGQTWHKVYLPILDDCIKNNKEICINEYDKVFIKISTYEVVEGGCGGGCNVEYDAVSLTGYIRFDTEDWEYYDGEINAWYHFCQCSGGFSDNNDDEEYSDFLFKLNMENTHYHVFVPKTFKYLEE</sequence>
<reference evidence="1" key="1">
    <citation type="journal article" date="2019" name="MBio">
        <title>Virus Genomes from Deep Sea Sediments Expand the Ocean Megavirome and Support Independent Origins of Viral Gigantism.</title>
        <authorList>
            <person name="Backstrom D."/>
            <person name="Yutin N."/>
            <person name="Jorgensen S.L."/>
            <person name="Dharamshi J."/>
            <person name="Homa F."/>
            <person name="Zaremba-Niedwiedzka K."/>
            <person name="Spang A."/>
            <person name="Wolf Y.I."/>
            <person name="Koonin E.V."/>
            <person name="Ettema T.J."/>
        </authorList>
    </citation>
    <scope>NUCLEOTIDE SEQUENCE</scope>
</reference>
<name>A0A481YX83_9VIRU</name>
<accession>A0A481YX83</accession>
<protein>
    <submittedName>
        <fullName evidence="1">Uncharacterized protein</fullName>
    </submittedName>
</protein>
<proteinExistence type="predicted"/>
<organism evidence="1">
    <name type="scientific">Marseillevirus LCMAC201</name>
    <dbReference type="NCBI Taxonomy" id="2506605"/>
    <lineage>
        <taxon>Viruses</taxon>
        <taxon>Varidnaviria</taxon>
        <taxon>Bamfordvirae</taxon>
        <taxon>Nucleocytoviricota</taxon>
        <taxon>Megaviricetes</taxon>
        <taxon>Pimascovirales</taxon>
        <taxon>Pimascovirales incertae sedis</taxon>
        <taxon>Marseilleviridae</taxon>
    </lineage>
</organism>
<dbReference type="EMBL" id="MK500345">
    <property type="protein sequence ID" value="QBK87174.1"/>
    <property type="molecule type" value="Genomic_DNA"/>
</dbReference>
<evidence type="ECO:0000313" key="1">
    <source>
        <dbReference type="EMBL" id="QBK87174.1"/>
    </source>
</evidence>
<gene>
    <name evidence="1" type="ORF">LCMAC201_00760</name>
</gene>